<evidence type="ECO:0000313" key="2">
    <source>
        <dbReference type="EMBL" id="GAA2097768.1"/>
    </source>
</evidence>
<sequence>MTHQPRLFWLRDRNRFAGACACGLAAALVSVLCMAAAEAELALPSLLTSALIGWVVFVGVHTVWVWFSVRGLSPEQTRRHAQREDPRRSVREALHVGAAVASVAGMGVMLLAADSDPVGRVLGAGLGLASVLGA</sequence>
<feature type="transmembrane region" description="Helical" evidence="1">
    <location>
        <begin position="93"/>
        <end position="113"/>
    </location>
</feature>
<feature type="transmembrane region" description="Helical" evidence="1">
    <location>
        <begin position="51"/>
        <end position="72"/>
    </location>
</feature>
<evidence type="ECO:0000313" key="3">
    <source>
        <dbReference type="Proteomes" id="UP001500984"/>
    </source>
</evidence>
<comment type="caution">
    <text evidence="2">The sequence shown here is derived from an EMBL/GenBank/DDBJ whole genome shotgun (WGS) entry which is preliminary data.</text>
</comment>
<accession>A0ABN2WU52</accession>
<keyword evidence="3" id="KW-1185">Reference proteome</keyword>
<dbReference type="Pfam" id="PF07077">
    <property type="entry name" value="DUF1345"/>
    <property type="match status" value="1"/>
</dbReference>
<proteinExistence type="predicted"/>
<dbReference type="Proteomes" id="UP001500984">
    <property type="component" value="Unassembled WGS sequence"/>
</dbReference>
<name>A0ABN2WU52_9MICO</name>
<keyword evidence="1" id="KW-0812">Transmembrane</keyword>
<dbReference type="EMBL" id="BAAAPZ010000007">
    <property type="protein sequence ID" value="GAA2097768.1"/>
    <property type="molecule type" value="Genomic_DNA"/>
</dbReference>
<organism evidence="2 3">
    <name type="scientific">Brevibacterium salitolerans</name>
    <dbReference type="NCBI Taxonomy" id="1403566"/>
    <lineage>
        <taxon>Bacteria</taxon>
        <taxon>Bacillati</taxon>
        <taxon>Actinomycetota</taxon>
        <taxon>Actinomycetes</taxon>
        <taxon>Micrococcales</taxon>
        <taxon>Brevibacteriaceae</taxon>
        <taxon>Brevibacterium</taxon>
    </lineage>
</organism>
<dbReference type="InterPro" id="IPR009781">
    <property type="entry name" value="DUF1345"/>
</dbReference>
<gene>
    <name evidence="2" type="ORF">GCM10009823_18630</name>
</gene>
<evidence type="ECO:0000256" key="1">
    <source>
        <dbReference type="SAM" id="Phobius"/>
    </source>
</evidence>
<evidence type="ECO:0008006" key="4">
    <source>
        <dbReference type="Google" id="ProtNLM"/>
    </source>
</evidence>
<keyword evidence="1" id="KW-1133">Transmembrane helix</keyword>
<reference evidence="2 3" key="1">
    <citation type="journal article" date="2019" name="Int. J. Syst. Evol. Microbiol.">
        <title>The Global Catalogue of Microorganisms (GCM) 10K type strain sequencing project: providing services to taxonomists for standard genome sequencing and annotation.</title>
        <authorList>
            <consortium name="The Broad Institute Genomics Platform"/>
            <consortium name="The Broad Institute Genome Sequencing Center for Infectious Disease"/>
            <person name="Wu L."/>
            <person name="Ma J."/>
        </authorList>
    </citation>
    <scope>NUCLEOTIDE SEQUENCE [LARGE SCALE GENOMIC DNA]</scope>
    <source>
        <strain evidence="2 3">JCM 15900</strain>
    </source>
</reference>
<protein>
    <recommendedName>
        <fullName evidence="4">DUF1345 domain-containing protein</fullName>
    </recommendedName>
</protein>
<keyword evidence="1" id="KW-0472">Membrane</keyword>